<dbReference type="AlphaFoldDB" id="A0A382QC96"/>
<dbReference type="InterPro" id="IPR004805">
    <property type="entry name" value="DnaE2/DnaE/PolC"/>
</dbReference>
<dbReference type="GO" id="GO:0006260">
    <property type="term" value="P:DNA replication"/>
    <property type="evidence" value="ECO:0007669"/>
    <property type="project" value="InterPro"/>
</dbReference>
<reference evidence="2" key="1">
    <citation type="submission" date="2018-05" db="EMBL/GenBank/DDBJ databases">
        <authorList>
            <person name="Lanie J.A."/>
            <person name="Ng W.-L."/>
            <person name="Kazmierczak K.M."/>
            <person name="Andrzejewski T.M."/>
            <person name="Davidsen T.M."/>
            <person name="Wayne K.J."/>
            <person name="Tettelin H."/>
            <person name="Glass J.I."/>
            <person name="Rusch D."/>
            <person name="Podicherti R."/>
            <person name="Tsui H.-C.T."/>
            <person name="Winkler M.E."/>
        </authorList>
    </citation>
    <scope>NUCLEOTIDE SEQUENCE</scope>
</reference>
<dbReference type="InterPro" id="IPR004013">
    <property type="entry name" value="PHP_dom"/>
</dbReference>
<gene>
    <name evidence="2" type="ORF">METZ01_LOCUS336033</name>
</gene>
<accession>A0A382QC96</accession>
<proteinExistence type="predicted"/>
<evidence type="ECO:0000313" key="2">
    <source>
        <dbReference type="EMBL" id="SVC83179.1"/>
    </source>
</evidence>
<feature type="non-terminal residue" evidence="2">
    <location>
        <position position="147"/>
    </location>
</feature>
<dbReference type="EMBL" id="UINC01113516">
    <property type="protein sequence ID" value="SVC83179.1"/>
    <property type="molecule type" value="Genomic_DNA"/>
</dbReference>
<evidence type="ECO:0000259" key="1">
    <source>
        <dbReference type="Pfam" id="PF02811"/>
    </source>
</evidence>
<protein>
    <recommendedName>
        <fullName evidence="1">PHP domain-containing protein</fullName>
    </recommendedName>
</protein>
<dbReference type="SUPFAM" id="SSF89550">
    <property type="entry name" value="PHP domain-like"/>
    <property type="match status" value="1"/>
</dbReference>
<dbReference type="InterPro" id="IPR016195">
    <property type="entry name" value="Pol/histidinol_Pase-like"/>
</dbReference>
<dbReference type="Pfam" id="PF02811">
    <property type="entry name" value="PHP"/>
    <property type="match status" value="1"/>
</dbReference>
<dbReference type="Gene3D" id="3.20.20.140">
    <property type="entry name" value="Metal-dependent hydrolases"/>
    <property type="match status" value="1"/>
</dbReference>
<dbReference type="PANTHER" id="PTHR32294">
    <property type="entry name" value="DNA POLYMERASE III SUBUNIT ALPHA"/>
    <property type="match status" value="1"/>
</dbReference>
<dbReference type="GO" id="GO:0008408">
    <property type="term" value="F:3'-5' exonuclease activity"/>
    <property type="evidence" value="ECO:0007669"/>
    <property type="project" value="InterPro"/>
</dbReference>
<organism evidence="2">
    <name type="scientific">marine metagenome</name>
    <dbReference type="NCBI Taxonomy" id="408172"/>
    <lineage>
        <taxon>unclassified sequences</taxon>
        <taxon>metagenomes</taxon>
        <taxon>ecological metagenomes</taxon>
    </lineage>
</organism>
<sequence>MRGLLSLPDLMNLTRSHGMDTLALTDVNGMWGFIRFVQHCRDAGINPIAGVNLITEKDEAVLLAENQHGYENICRAVSAVHDDPSQSLADLVKSRVSGLFVLSHEAHTLKSLKTTIPDTHLFVELRPGIQETSTQNLGKELKLEVVA</sequence>
<name>A0A382QC96_9ZZZZ</name>
<feature type="domain" description="PHP" evidence="1">
    <location>
        <begin position="3"/>
        <end position="86"/>
    </location>
</feature>